<dbReference type="InterPro" id="IPR002938">
    <property type="entry name" value="FAD-bd"/>
</dbReference>
<dbReference type="PRINTS" id="PR00420">
    <property type="entry name" value="RNGMNOXGNASE"/>
</dbReference>
<dbReference type="Pfam" id="PF01494">
    <property type="entry name" value="FAD_binding_3"/>
    <property type="match status" value="1"/>
</dbReference>
<dbReference type="SUPFAM" id="SSF54373">
    <property type="entry name" value="FAD-linked reductases, C-terminal domain"/>
    <property type="match status" value="1"/>
</dbReference>
<dbReference type="InterPro" id="IPR050493">
    <property type="entry name" value="FAD-dep_Monooxygenase_BioMet"/>
</dbReference>
<reference evidence="5" key="1">
    <citation type="journal article" date="2019" name="Int. J. Syst. Evol. Microbiol.">
        <title>The Global Catalogue of Microorganisms (GCM) 10K type strain sequencing project: providing services to taxonomists for standard genome sequencing and annotation.</title>
        <authorList>
            <consortium name="The Broad Institute Genomics Platform"/>
            <consortium name="The Broad Institute Genome Sequencing Center for Infectious Disease"/>
            <person name="Wu L."/>
            <person name="Ma J."/>
        </authorList>
    </citation>
    <scope>NUCLEOTIDE SEQUENCE [LARGE SCALE GENOMIC DNA]</scope>
    <source>
        <strain evidence="5">JCM 10083</strain>
    </source>
</reference>
<organism evidence="4 5">
    <name type="scientific">Streptosporangium amethystogenes subsp. fukuiense</name>
    <dbReference type="NCBI Taxonomy" id="698418"/>
    <lineage>
        <taxon>Bacteria</taxon>
        <taxon>Bacillati</taxon>
        <taxon>Actinomycetota</taxon>
        <taxon>Actinomycetes</taxon>
        <taxon>Streptosporangiales</taxon>
        <taxon>Streptosporangiaceae</taxon>
        <taxon>Streptosporangium</taxon>
    </lineage>
</organism>
<dbReference type="SUPFAM" id="SSF51905">
    <property type="entry name" value="FAD/NAD(P)-binding domain"/>
    <property type="match status" value="1"/>
</dbReference>
<feature type="domain" description="FAD-binding" evidence="3">
    <location>
        <begin position="7"/>
        <end position="363"/>
    </location>
</feature>
<gene>
    <name evidence="4" type="ORF">ACFQVD_06160</name>
</gene>
<name>A0ABW2SU11_9ACTN</name>
<keyword evidence="2" id="KW-0503">Monooxygenase</keyword>
<evidence type="ECO:0000256" key="1">
    <source>
        <dbReference type="ARBA" id="ARBA00023002"/>
    </source>
</evidence>
<dbReference type="EMBL" id="JBHTEE010000001">
    <property type="protein sequence ID" value="MFC7599690.1"/>
    <property type="molecule type" value="Genomic_DNA"/>
</dbReference>
<evidence type="ECO:0000313" key="4">
    <source>
        <dbReference type="EMBL" id="MFC7599690.1"/>
    </source>
</evidence>
<dbReference type="PANTHER" id="PTHR13789:SF268">
    <property type="entry name" value="5-METHYLPHENAZINE-1-CARBOXYLATE 1-MONOOXYGENASE"/>
    <property type="match status" value="1"/>
</dbReference>
<evidence type="ECO:0000313" key="5">
    <source>
        <dbReference type="Proteomes" id="UP001596514"/>
    </source>
</evidence>
<dbReference type="Gene3D" id="3.30.9.30">
    <property type="match status" value="1"/>
</dbReference>
<evidence type="ECO:0000259" key="3">
    <source>
        <dbReference type="Pfam" id="PF01494"/>
    </source>
</evidence>
<comment type="caution">
    <text evidence="4">The sequence shown here is derived from an EMBL/GenBank/DDBJ whole genome shotgun (WGS) entry which is preliminary data.</text>
</comment>
<dbReference type="InterPro" id="IPR036188">
    <property type="entry name" value="FAD/NAD-bd_sf"/>
</dbReference>
<sequence length="417" mass="44727">MTTANTADIVITGAGIGGLSTALALHARGIDAIVLEAAGEIHPLGVGINIQPAAIAELVGLGLGDELAATGIPTREHRYLDHTGTTLWAEPRGVAAGHRFPQYSIHRGELQMMLLAAVRDRLGPGAVRTGTRLHTFEHTRDGVRAHTHDRATGGTTVFEGAALVGADGLHSAVRSQLHPDQAPLSPGGVHMWRGLTELDDFLDGRTMIVAGDEQATRLVAYPISARHRERGKALVNWVCLVTAPGAEVSGDPDWDRPGRLEDVLPHYLHWDFDWLDVPDMLARSGRILHYPMVDRDPLADWGNGRVTLLGDAAHLMYPIGANGASQAILDAACLAAELAHHGDAATALRRYETARRPATTAITHANRNMDRTERAMAPRTDQDKSTALAALTSAYRSTVERHYSADGDVNSLLESGK</sequence>
<dbReference type="Proteomes" id="UP001596514">
    <property type="component" value="Unassembled WGS sequence"/>
</dbReference>
<protein>
    <submittedName>
        <fullName evidence="4">Flavin-dependent oxidoreductase</fullName>
    </submittedName>
</protein>
<accession>A0ABW2SU11</accession>
<evidence type="ECO:0000256" key="2">
    <source>
        <dbReference type="ARBA" id="ARBA00023033"/>
    </source>
</evidence>
<keyword evidence="1" id="KW-0560">Oxidoreductase</keyword>
<dbReference type="RefSeq" id="WP_343963674.1">
    <property type="nucleotide sequence ID" value="NZ_BAAAGK010000018.1"/>
</dbReference>
<dbReference type="PANTHER" id="PTHR13789">
    <property type="entry name" value="MONOOXYGENASE"/>
    <property type="match status" value="1"/>
</dbReference>
<dbReference type="NCBIfam" id="NF005720">
    <property type="entry name" value="PRK07538.1"/>
    <property type="match status" value="1"/>
</dbReference>
<keyword evidence="5" id="KW-1185">Reference proteome</keyword>
<dbReference type="Gene3D" id="3.50.50.60">
    <property type="entry name" value="FAD/NAD(P)-binding domain"/>
    <property type="match status" value="1"/>
</dbReference>
<proteinExistence type="predicted"/>